<dbReference type="KEGG" id="ppr:PBPRB0091"/>
<sequence length="170" mass="19709">MPTFSSLWDKYPDKAFMKARCKNKQANSSTPFGNYCAINLSEVLIRNGVQTSKIKVKKCWGHQGMKHILLAEEMAGWLKNTHFGWFGKCEKINPKTFQEDLNGRTGIIYFKDYWTRGNESLANRSGDHVDLWNKDEITSSGMLWRNIAEFIFADVSDLNGAKEIWFWEIK</sequence>
<dbReference type="eggNOG" id="ENOG503329F">
    <property type="taxonomic scope" value="Bacteria"/>
</dbReference>
<dbReference type="EMBL" id="CR378675">
    <property type="protein sequence ID" value="CAG21964.1"/>
    <property type="molecule type" value="Genomic_DNA"/>
</dbReference>
<name>Q6LLE7_PHOPR</name>
<dbReference type="InterPro" id="IPR025562">
    <property type="entry name" value="Tae4"/>
</dbReference>
<organism evidence="1 2">
    <name type="scientific">Photobacterium profundum (strain SS9)</name>
    <dbReference type="NCBI Taxonomy" id="298386"/>
    <lineage>
        <taxon>Bacteria</taxon>
        <taxon>Pseudomonadati</taxon>
        <taxon>Pseudomonadota</taxon>
        <taxon>Gammaproteobacteria</taxon>
        <taxon>Vibrionales</taxon>
        <taxon>Vibrionaceae</taxon>
        <taxon>Photobacterium</taxon>
    </lineage>
</organism>
<evidence type="ECO:0000313" key="2">
    <source>
        <dbReference type="Proteomes" id="UP000000593"/>
    </source>
</evidence>
<protein>
    <recommendedName>
        <fullName evidence="3">Type VI secretion system (T6SS), amidase effector protein 4</fullName>
    </recommendedName>
</protein>
<dbReference type="RefSeq" id="WP_011220192.1">
    <property type="nucleotide sequence ID" value="NC_006371.1"/>
</dbReference>
<dbReference type="HOGENOM" id="CLU_109722_0_0_6"/>
<gene>
    <name evidence="1" type="ordered locus">PBPRB0091</name>
</gene>
<reference evidence="2" key="1">
    <citation type="journal article" date="2005" name="Science">
        <title>Life at depth: Photobacterium profundum genome sequence and expression analysis.</title>
        <authorList>
            <person name="Vezzi A."/>
            <person name="Campanaro S."/>
            <person name="D'Angelo M."/>
            <person name="Simonato F."/>
            <person name="Vitulo N."/>
            <person name="Lauro F.M."/>
            <person name="Cestaro A."/>
            <person name="Malacrida G."/>
            <person name="Simionati B."/>
            <person name="Cannata N."/>
            <person name="Romualdi C."/>
            <person name="Bartlett D.H."/>
            <person name="Valle G."/>
        </authorList>
    </citation>
    <scope>NUCLEOTIDE SEQUENCE [LARGE SCALE GENOMIC DNA]</scope>
    <source>
        <strain evidence="2">ATCC BAA-1253 / SS9</strain>
    </source>
</reference>
<proteinExistence type="predicted"/>
<dbReference type="Proteomes" id="UP000000593">
    <property type="component" value="Chromosome 2"/>
</dbReference>
<dbReference type="Gene3D" id="3.90.1720.70">
    <property type="match status" value="1"/>
</dbReference>
<evidence type="ECO:0008006" key="3">
    <source>
        <dbReference type="Google" id="ProtNLM"/>
    </source>
</evidence>
<dbReference type="Pfam" id="PF14113">
    <property type="entry name" value="Tae4"/>
    <property type="match status" value="1"/>
</dbReference>
<dbReference type="AlphaFoldDB" id="Q6LLE7"/>
<keyword evidence="2" id="KW-1185">Reference proteome</keyword>
<evidence type="ECO:0000313" key="1">
    <source>
        <dbReference type="EMBL" id="CAG21964.1"/>
    </source>
</evidence>
<accession>Q6LLE7</accession>